<dbReference type="AlphaFoldDB" id="A0A6A6UXN4"/>
<protein>
    <submittedName>
        <fullName evidence="1">Uncharacterized protein</fullName>
    </submittedName>
</protein>
<evidence type="ECO:0000313" key="1">
    <source>
        <dbReference type="EMBL" id="KAF2742473.1"/>
    </source>
</evidence>
<dbReference type="Proteomes" id="UP000799440">
    <property type="component" value="Unassembled WGS sequence"/>
</dbReference>
<name>A0A6A6UXN4_9PLEO</name>
<evidence type="ECO:0000313" key="2">
    <source>
        <dbReference type="Proteomes" id="UP000799440"/>
    </source>
</evidence>
<accession>A0A6A6UXN4</accession>
<proteinExistence type="predicted"/>
<keyword evidence="2" id="KW-1185">Reference proteome</keyword>
<dbReference type="EMBL" id="MU006608">
    <property type="protein sequence ID" value="KAF2742473.1"/>
    <property type="molecule type" value="Genomic_DNA"/>
</dbReference>
<reference evidence="1" key="1">
    <citation type="journal article" date="2020" name="Stud. Mycol.">
        <title>101 Dothideomycetes genomes: a test case for predicting lifestyles and emergence of pathogens.</title>
        <authorList>
            <person name="Haridas S."/>
            <person name="Albert R."/>
            <person name="Binder M."/>
            <person name="Bloem J."/>
            <person name="Labutti K."/>
            <person name="Salamov A."/>
            <person name="Andreopoulos B."/>
            <person name="Baker S."/>
            <person name="Barry K."/>
            <person name="Bills G."/>
            <person name="Bluhm B."/>
            <person name="Cannon C."/>
            <person name="Castanera R."/>
            <person name="Culley D."/>
            <person name="Daum C."/>
            <person name="Ezra D."/>
            <person name="Gonzalez J."/>
            <person name="Henrissat B."/>
            <person name="Kuo A."/>
            <person name="Liang C."/>
            <person name="Lipzen A."/>
            <person name="Lutzoni F."/>
            <person name="Magnuson J."/>
            <person name="Mondo S."/>
            <person name="Nolan M."/>
            <person name="Ohm R."/>
            <person name="Pangilinan J."/>
            <person name="Park H.-J."/>
            <person name="Ramirez L."/>
            <person name="Alfaro M."/>
            <person name="Sun H."/>
            <person name="Tritt A."/>
            <person name="Yoshinaga Y."/>
            <person name="Zwiers L.-H."/>
            <person name="Turgeon B."/>
            <person name="Goodwin S."/>
            <person name="Spatafora J."/>
            <person name="Crous P."/>
            <person name="Grigoriev I."/>
        </authorList>
    </citation>
    <scope>NUCLEOTIDE SEQUENCE</scope>
    <source>
        <strain evidence="1">CBS 119925</strain>
    </source>
</reference>
<sequence>MRTKLRIWENQPAVYYTATLLECSTSIQDLESEPSAQVCVQRCAGVEKSDALFLVPPHSVHIMRPLVDRFKQPRRTYTHMSRAMDRLCRVCTASRTDLPFRATSWRPVCTTPDFPMASALPVRNVPCRKKRKTSTRKPLIGGYYNSTATPQLSFRWSEPHLASFRIGSTQVTCIFSQDPRLCQGTQQGKLSVRNKRGVYISACYCGVRRHISRHKPESANDILRNLPSSLRCHVSPESLPQLI</sequence>
<gene>
    <name evidence="1" type="ORF">M011DRAFT_267246</name>
</gene>
<organism evidence="1 2">
    <name type="scientific">Sporormia fimetaria CBS 119925</name>
    <dbReference type="NCBI Taxonomy" id="1340428"/>
    <lineage>
        <taxon>Eukaryota</taxon>
        <taxon>Fungi</taxon>
        <taxon>Dikarya</taxon>
        <taxon>Ascomycota</taxon>
        <taxon>Pezizomycotina</taxon>
        <taxon>Dothideomycetes</taxon>
        <taxon>Pleosporomycetidae</taxon>
        <taxon>Pleosporales</taxon>
        <taxon>Sporormiaceae</taxon>
        <taxon>Sporormia</taxon>
    </lineage>
</organism>